<evidence type="ECO:0000313" key="1">
    <source>
        <dbReference type="EMBL" id="QBE94526.1"/>
    </source>
</evidence>
<sequence length="206" mass="24075">MSIKPILFNTDMVQAILDGRKTVTRRAIKPQPPACAIIKEKKWSFWIDGDFYGMKAPCLPGDILYVRETYAKHPKTEKYYYRADGECDGHSTEWGCPKGMKVTDNCELCAWLDGYIKWRPSIHMPKEAARIWLKVVDVRVERLQDITPDEAINEGTKEQFPPLAVDEFREIWNATIKKPDLDCYGWEANPWVWVIEFERCEKPEEE</sequence>
<dbReference type="RefSeq" id="WP_205730544.1">
    <property type="nucleotide sequence ID" value="NZ_CP035945.1"/>
</dbReference>
<dbReference type="Proteomes" id="UP000289794">
    <property type="component" value="Chromosome"/>
</dbReference>
<dbReference type="KEGG" id="bpro:PMF13cell1_00015"/>
<protein>
    <submittedName>
        <fullName evidence="1">Uncharacterized protein</fullName>
    </submittedName>
</protein>
<proteinExistence type="predicted"/>
<gene>
    <name evidence="1" type="ORF">PMF13cell1_00015</name>
</gene>
<evidence type="ECO:0000313" key="2">
    <source>
        <dbReference type="Proteomes" id="UP000289794"/>
    </source>
</evidence>
<dbReference type="EMBL" id="CP035945">
    <property type="protein sequence ID" value="QBE94526.1"/>
    <property type="molecule type" value="Genomic_DNA"/>
</dbReference>
<dbReference type="AlphaFoldDB" id="A0A4P6LRJ9"/>
<reference evidence="1 2" key="1">
    <citation type="submission" date="2019-01" db="EMBL/GenBank/DDBJ databases">
        <title>PMF-metabolizing Aryl O-demethylase.</title>
        <authorList>
            <person name="Kim M."/>
        </authorList>
    </citation>
    <scope>NUCLEOTIDE SEQUENCE [LARGE SCALE GENOMIC DNA]</scope>
    <source>
        <strain evidence="1 2">PMF1</strain>
    </source>
</reference>
<organism evidence="1 2">
    <name type="scientific">Blautia producta</name>
    <dbReference type="NCBI Taxonomy" id="33035"/>
    <lineage>
        <taxon>Bacteria</taxon>
        <taxon>Bacillati</taxon>
        <taxon>Bacillota</taxon>
        <taxon>Clostridia</taxon>
        <taxon>Lachnospirales</taxon>
        <taxon>Lachnospiraceae</taxon>
        <taxon>Blautia</taxon>
    </lineage>
</organism>
<name>A0A4P6LRJ9_9FIRM</name>
<accession>A0A4P6LRJ9</accession>